<comment type="caution">
    <text evidence="2">The sequence shown here is derived from an EMBL/GenBank/DDBJ whole genome shotgun (WGS) entry which is preliminary data.</text>
</comment>
<proteinExistence type="predicted"/>
<protein>
    <submittedName>
        <fullName evidence="2">Uncharacterized protein</fullName>
    </submittedName>
</protein>
<feature type="transmembrane region" description="Helical" evidence="1">
    <location>
        <begin position="126"/>
        <end position="143"/>
    </location>
</feature>
<keyword evidence="1" id="KW-0812">Transmembrane</keyword>
<gene>
    <name evidence="2" type="ORF">GCM10008027_28290</name>
</gene>
<accession>A0ABQ1TR44</accession>
<keyword evidence="1" id="KW-0472">Membrane</keyword>
<sequence>MKYGAWVLLAILFTGLGILKLEQDEVSRIDLIQKNGTIKSVSCNSGSKDGSPTVVLQSDGISSSYKVLEEFSLRTDCDDQKQTLIGRSVIVSILPNNNDFAMAYEFILDGNKIYSLEDVISSDKETAYTLFLVAFVMVGSLFFNRQK</sequence>
<evidence type="ECO:0000313" key="2">
    <source>
        <dbReference type="EMBL" id="GGF01751.1"/>
    </source>
</evidence>
<evidence type="ECO:0000313" key="3">
    <source>
        <dbReference type="Proteomes" id="UP000638462"/>
    </source>
</evidence>
<dbReference type="EMBL" id="BMIT01000011">
    <property type="protein sequence ID" value="GGF01751.1"/>
    <property type="molecule type" value="Genomic_DNA"/>
</dbReference>
<organism evidence="2 3">
    <name type="scientific">Pseudoalteromonas gelatinilytica</name>
    <dbReference type="NCBI Taxonomy" id="1703256"/>
    <lineage>
        <taxon>Bacteria</taxon>
        <taxon>Pseudomonadati</taxon>
        <taxon>Pseudomonadota</taxon>
        <taxon>Gammaproteobacteria</taxon>
        <taxon>Alteromonadales</taxon>
        <taxon>Pseudoalteromonadaceae</taxon>
        <taxon>Pseudoalteromonas</taxon>
    </lineage>
</organism>
<dbReference type="Proteomes" id="UP000638462">
    <property type="component" value="Unassembled WGS sequence"/>
</dbReference>
<reference evidence="3" key="1">
    <citation type="journal article" date="2019" name="Int. J. Syst. Evol. Microbiol.">
        <title>The Global Catalogue of Microorganisms (GCM) 10K type strain sequencing project: providing services to taxonomists for standard genome sequencing and annotation.</title>
        <authorList>
            <consortium name="The Broad Institute Genomics Platform"/>
            <consortium name="The Broad Institute Genome Sequencing Center for Infectious Disease"/>
            <person name="Wu L."/>
            <person name="Ma J."/>
        </authorList>
    </citation>
    <scope>NUCLEOTIDE SEQUENCE [LARGE SCALE GENOMIC DNA]</scope>
    <source>
        <strain evidence="3">CGMCC 1.15394</strain>
    </source>
</reference>
<dbReference type="RefSeq" id="WP_188729777.1">
    <property type="nucleotide sequence ID" value="NZ_BMIT01000011.1"/>
</dbReference>
<keyword evidence="3" id="KW-1185">Reference proteome</keyword>
<name>A0ABQ1TR44_9GAMM</name>
<evidence type="ECO:0000256" key="1">
    <source>
        <dbReference type="SAM" id="Phobius"/>
    </source>
</evidence>
<keyword evidence="1" id="KW-1133">Transmembrane helix</keyword>